<dbReference type="Gene3D" id="3.60.20.10">
    <property type="entry name" value="Glutamine Phosphoribosylpyrophosphate, subunit 1, domain 1"/>
    <property type="match status" value="1"/>
</dbReference>
<comment type="subcellular location">
    <subcellularLocation>
        <location evidence="2">Cytoplasm</location>
    </subcellularLocation>
    <subcellularLocation>
        <location evidence="2">Nucleus</location>
    </subcellularLocation>
</comment>
<dbReference type="EMBL" id="KF428760">
    <property type="protein sequence ID" value="AIF54504.1"/>
    <property type="molecule type" value="Genomic_DNA"/>
</dbReference>
<protein>
    <recommendedName>
        <fullName evidence="2">Proteasome subunit beta</fullName>
    </recommendedName>
</protein>
<reference evidence="3" key="1">
    <citation type="journal article" date="2015" name="PLoS ONE">
        <title>Characterisation of 20S Proteasome in Tritrichomonas foetus and Its Role during the Cell Cycle and Transformation into Endoflagellar Form.</title>
        <authorList>
            <person name="Pereira-Neves A."/>
            <person name="Gonzaga L."/>
            <person name="Menna-Barreto R.F."/>
            <person name="Benchimol M."/>
        </authorList>
    </citation>
    <scope>NUCLEOTIDE SEQUENCE</scope>
</reference>
<dbReference type="SUPFAM" id="SSF56235">
    <property type="entry name" value="N-terminal nucleophile aminohydrolases (Ntn hydrolases)"/>
    <property type="match status" value="1"/>
</dbReference>
<dbReference type="GO" id="GO:0005737">
    <property type="term" value="C:cytoplasm"/>
    <property type="evidence" value="ECO:0007669"/>
    <property type="project" value="UniProtKB-SubCell"/>
</dbReference>
<organism evidence="3">
    <name type="scientific">Tritrichomonas foetus</name>
    <dbReference type="NCBI Taxonomy" id="1144522"/>
    <lineage>
        <taxon>Eukaryota</taxon>
        <taxon>Metamonada</taxon>
        <taxon>Parabasalia</taxon>
        <taxon>Tritrichomonadida</taxon>
        <taxon>Tritrichomonadidae</taxon>
        <taxon>Tritrichomonas</taxon>
    </lineage>
</organism>
<dbReference type="PIRSF" id="PIRSF001213">
    <property type="entry name" value="Psome_endopept_beta"/>
    <property type="match status" value="1"/>
</dbReference>
<dbReference type="InterPro" id="IPR023333">
    <property type="entry name" value="Proteasome_suB-type"/>
</dbReference>
<keyword evidence="1 2" id="KW-0539">Nucleus</keyword>
<dbReference type="GO" id="GO:0051603">
    <property type="term" value="P:proteolysis involved in protein catabolic process"/>
    <property type="evidence" value="ECO:0007669"/>
    <property type="project" value="InterPro"/>
</dbReference>
<sequence>MSGYKKSVQNPITTTNSIIAAKYKDGILLASDRAVSYGSCFKFANVSHFAKLTPNIIIGGTGELADFQELVDVLRSIIVDEECKNNGESLTPSEVSNYIKRLMYERRSKMNPFVMRCILAGIDKDGSKLLTATDLYGTQWEDEYVASGYGAHMQGVQIPKALKSADVTRDVVMDAIKEVFIGLTARHSTMSGPIEFVDVTANGIEFLDPIEIVPNWDVLDEDWAQ</sequence>
<proteinExistence type="inferred from homology"/>
<keyword evidence="2" id="KW-0963">Cytoplasm</keyword>
<dbReference type="GO" id="GO:0019774">
    <property type="term" value="C:proteasome core complex, beta-subunit complex"/>
    <property type="evidence" value="ECO:0007669"/>
    <property type="project" value="UniProtKB-UniRule"/>
</dbReference>
<accession>A0A075KJR6</accession>
<comment type="function">
    <text evidence="2">Non-catalytic component of the proteasome.</text>
</comment>
<dbReference type="PANTHER" id="PTHR32194">
    <property type="entry name" value="METALLOPROTEASE TLDD"/>
    <property type="match status" value="1"/>
</dbReference>
<evidence type="ECO:0000256" key="1">
    <source>
        <dbReference type="ARBA" id="ARBA00023242"/>
    </source>
</evidence>
<keyword evidence="2 3" id="KW-0647">Proteasome</keyword>
<comment type="similarity">
    <text evidence="2">Belongs to the peptidase T1B family.</text>
</comment>
<dbReference type="InterPro" id="IPR016295">
    <property type="entry name" value="Proteasome_beta4"/>
</dbReference>
<evidence type="ECO:0000256" key="2">
    <source>
        <dbReference type="PIRNR" id="PIRNR001213"/>
    </source>
</evidence>
<dbReference type="PANTHER" id="PTHR32194:SF6">
    <property type="entry name" value="PROTEASOME SUBUNIT BETA"/>
    <property type="match status" value="1"/>
</dbReference>
<dbReference type="GO" id="GO:0005634">
    <property type="term" value="C:nucleus"/>
    <property type="evidence" value="ECO:0007669"/>
    <property type="project" value="UniProtKB-SubCell"/>
</dbReference>
<dbReference type="InterPro" id="IPR001353">
    <property type="entry name" value="Proteasome_sua/b"/>
</dbReference>
<dbReference type="Pfam" id="PF00227">
    <property type="entry name" value="Proteasome"/>
    <property type="match status" value="1"/>
</dbReference>
<dbReference type="AlphaFoldDB" id="A0A075KJR6"/>
<name>A0A075KJR6_9EUKA</name>
<dbReference type="InterPro" id="IPR029055">
    <property type="entry name" value="Ntn_hydrolases_N"/>
</dbReference>
<evidence type="ECO:0000313" key="3">
    <source>
        <dbReference type="EMBL" id="AIF54504.1"/>
    </source>
</evidence>